<dbReference type="RefSeq" id="WP_378562243.1">
    <property type="nucleotide sequence ID" value="NZ_JBHSDL010000014.1"/>
</dbReference>
<proteinExistence type="predicted"/>
<dbReference type="Proteomes" id="UP001595844">
    <property type="component" value="Unassembled WGS sequence"/>
</dbReference>
<dbReference type="EMBL" id="JBHSDL010000014">
    <property type="protein sequence ID" value="MFC4375475.1"/>
    <property type="molecule type" value="Genomic_DNA"/>
</dbReference>
<comment type="caution">
    <text evidence="1">The sequence shown here is derived from an EMBL/GenBank/DDBJ whole genome shotgun (WGS) entry which is preliminary data.</text>
</comment>
<evidence type="ECO:0000313" key="2">
    <source>
        <dbReference type="Proteomes" id="UP001595844"/>
    </source>
</evidence>
<accession>A0ABV8VL06</accession>
<reference evidence="2" key="1">
    <citation type="journal article" date="2019" name="Int. J. Syst. Evol. Microbiol.">
        <title>The Global Catalogue of Microorganisms (GCM) 10K type strain sequencing project: providing services to taxonomists for standard genome sequencing and annotation.</title>
        <authorList>
            <consortium name="The Broad Institute Genomics Platform"/>
            <consortium name="The Broad Institute Genome Sequencing Center for Infectious Disease"/>
            <person name="Wu L."/>
            <person name="Ma J."/>
        </authorList>
    </citation>
    <scope>NUCLEOTIDE SEQUENCE [LARGE SCALE GENOMIC DNA]</scope>
    <source>
        <strain evidence="2">IBRC-M 10490</strain>
    </source>
</reference>
<sequence>MGCADRRGPRERARFGGIFSAVSPDRDADGRFRGSAVGARAAVRPLGSARPAEEGSVLGRVWAAARGVARWYSAINGGQDYQRYVDHFRRMHPGRPVPSEREYWRARYADAERNPTTRCC</sequence>
<gene>
    <name evidence="1" type="ORF">ACFO5K_15340</name>
</gene>
<dbReference type="InterPro" id="IPR007423">
    <property type="entry name" value="Sel_put"/>
</dbReference>
<dbReference type="Pfam" id="PF04328">
    <property type="entry name" value="Sel_put"/>
    <property type="match status" value="1"/>
</dbReference>
<organism evidence="1 2">
    <name type="scientific">Nocardia halotolerans</name>
    <dbReference type="NCBI Taxonomy" id="1755878"/>
    <lineage>
        <taxon>Bacteria</taxon>
        <taxon>Bacillati</taxon>
        <taxon>Actinomycetota</taxon>
        <taxon>Actinomycetes</taxon>
        <taxon>Mycobacteriales</taxon>
        <taxon>Nocardiaceae</taxon>
        <taxon>Nocardia</taxon>
    </lineage>
</organism>
<protein>
    <submittedName>
        <fullName evidence="1">YbdD/YjiX family protein</fullName>
    </submittedName>
</protein>
<name>A0ABV8VL06_9NOCA</name>
<evidence type="ECO:0000313" key="1">
    <source>
        <dbReference type="EMBL" id="MFC4375475.1"/>
    </source>
</evidence>
<keyword evidence="2" id="KW-1185">Reference proteome</keyword>